<evidence type="ECO:0000313" key="2">
    <source>
        <dbReference type="Proteomes" id="UP000034128"/>
    </source>
</evidence>
<dbReference type="Proteomes" id="UP000034128">
    <property type="component" value="Unassembled WGS sequence"/>
</dbReference>
<evidence type="ECO:0000313" key="1">
    <source>
        <dbReference type="EMBL" id="KKT45503.1"/>
    </source>
</evidence>
<protein>
    <submittedName>
        <fullName evidence="1">Uncharacterized protein</fullName>
    </submittedName>
</protein>
<comment type="caution">
    <text evidence="1">The sequence shown here is derived from an EMBL/GenBank/DDBJ whole genome shotgun (WGS) entry which is preliminary data.</text>
</comment>
<gene>
    <name evidence="1" type="ORF">UW36_C0004G0005</name>
</gene>
<reference evidence="1 2" key="1">
    <citation type="journal article" date="2015" name="Nature">
        <title>rRNA introns, odd ribosomes, and small enigmatic genomes across a large radiation of phyla.</title>
        <authorList>
            <person name="Brown C.T."/>
            <person name="Hug L.A."/>
            <person name="Thomas B.C."/>
            <person name="Sharon I."/>
            <person name="Castelle C.J."/>
            <person name="Singh A."/>
            <person name="Wilkins M.J."/>
            <person name="Williams K.H."/>
            <person name="Banfield J.F."/>
        </authorList>
    </citation>
    <scope>NUCLEOTIDE SEQUENCE [LARGE SCALE GENOMIC DNA]</scope>
</reference>
<name>A0A0G1HG57_UNCKA</name>
<proteinExistence type="predicted"/>
<dbReference type="STRING" id="1619110.UW36_C0004G0005"/>
<accession>A0A0G1HG57</accession>
<dbReference type="EMBL" id="LCIA01000004">
    <property type="protein sequence ID" value="KKT45503.1"/>
    <property type="molecule type" value="Genomic_DNA"/>
</dbReference>
<dbReference type="AlphaFoldDB" id="A0A0G1HG57"/>
<sequence>MRTFTPFNGERLDDEAAIINERVGALVDFVLEQGDQYKTPQAQLAKGLALLDPTFAPSGISILEDKTIAAFGTGNALRVRLIVESPLYSEENRRIVEFSSVLKGSNPGNSVAFTYILDHAVRKFTLECLEIVVPSGETSWSFPRVTSEHSYGRQLEVNPDTGVPLDNAHFFSDNLGSPVVCAEVRSRLDYLETVFTPKTPPNS</sequence>
<organism evidence="1 2">
    <name type="scientific">candidate division WWE3 bacterium GW2011_GWA2_44_16</name>
    <dbReference type="NCBI Taxonomy" id="1619110"/>
    <lineage>
        <taxon>Bacteria</taxon>
        <taxon>Katanobacteria</taxon>
    </lineage>
</organism>